<dbReference type="EMBL" id="JACCKS010000027">
    <property type="protein sequence ID" value="NZA39851.1"/>
    <property type="molecule type" value="Genomic_DNA"/>
</dbReference>
<proteinExistence type="predicted"/>
<evidence type="ECO:0000313" key="2">
    <source>
        <dbReference type="Proteomes" id="UP000586254"/>
    </source>
</evidence>
<sequence>MAKGTKIRLEMDSAHKILSKRKLGKGGKAQKKLLTEIRRATDPYVPMDTGHLKNTARIVPSKGQLIYPGPYARYQYYGKVMGPNIPILQDGMLEGFFSKAPKKLTNKKLKYAGAPMRGSHWATRAWAARGDAIVRAVAGMIGGKAK</sequence>
<gene>
    <name evidence="1" type="ORF">H0N91_17380</name>
</gene>
<accession>A0A853JS17</accession>
<evidence type="ECO:0000313" key="1">
    <source>
        <dbReference type="EMBL" id="NZA39851.1"/>
    </source>
</evidence>
<comment type="caution">
    <text evidence="1">The sequence shown here is derived from an EMBL/GenBank/DDBJ whole genome shotgun (WGS) entry which is preliminary data.</text>
</comment>
<dbReference type="AlphaFoldDB" id="A0A853JS17"/>
<dbReference type="Proteomes" id="UP000586254">
    <property type="component" value="Unassembled WGS sequence"/>
</dbReference>
<dbReference type="Pfam" id="PF11114">
    <property type="entry name" value="Minor_capsid_2"/>
    <property type="match status" value="1"/>
</dbReference>
<name>A0A853JS17_9FIRM</name>
<protein>
    <submittedName>
        <fullName evidence="1">Capsid protein</fullName>
    </submittedName>
</protein>
<organism evidence="1 2">
    <name type="scientific">Eubacterium callanderi</name>
    <dbReference type="NCBI Taxonomy" id="53442"/>
    <lineage>
        <taxon>Bacteria</taxon>
        <taxon>Bacillati</taxon>
        <taxon>Bacillota</taxon>
        <taxon>Clostridia</taxon>
        <taxon>Eubacteriales</taxon>
        <taxon>Eubacteriaceae</taxon>
        <taxon>Eubacterium</taxon>
    </lineage>
</organism>
<dbReference type="InterPro" id="IPR021080">
    <property type="entry name" value="Minor_capsid_protein"/>
</dbReference>
<dbReference type="RefSeq" id="WP_180494081.1">
    <property type="nucleotide sequence ID" value="NZ_JACCKS010000027.1"/>
</dbReference>
<reference evidence="1 2" key="1">
    <citation type="submission" date="2020-07" db="EMBL/GenBank/DDBJ databases">
        <title>Organ Donor 1.</title>
        <authorList>
            <person name="Marsh A.J."/>
            <person name="Azcarate-Peril M.A."/>
        </authorList>
    </citation>
    <scope>NUCLEOTIDE SEQUENCE [LARGE SCALE GENOMIC DNA]</scope>
    <source>
        <strain evidence="1 2">AMC0717</strain>
    </source>
</reference>